<sequence>MFRKHWMRRWGLTATCLFAFASQAADAPVAVVNGVSIAARLMDRNVQANVAQGQKDTPELRAALKQELVARELMVQEAQKRGLDKLPTTQDALLAMRQNLLIELVLNDEFTKNPISEAELKTEYERQVKALKAAGDLQQFQISTIVLATEADARSVMTAMRSGQAFDDLAKSRSMDPSKDKGGDLGWFLPDQIAPAISNVVVNLAPGAVSAAPIQVGPYWHVVKLAGKRPYQVPGFDESKNLLQSAVVQNRRTALLKKLTDAAVVK</sequence>
<name>A0A315E5W7_9BURK</name>
<protein>
    <recommendedName>
        <fullName evidence="3">peptidylprolyl isomerase</fullName>
        <ecNumber evidence="3">5.2.1.8</ecNumber>
    </recommendedName>
</protein>
<evidence type="ECO:0000313" key="10">
    <source>
        <dbReference type="EMBL" id="PUE52751.1"/>
    </source>
</evidence>
<dbReference type="AlphaFoldDB" id="A0A315E5W7"/>
<keyword evidence="5 7" id="KW-0697">Rotamase</keyword>
<evidence type="ECO:0000259" key="9">
    <source>
        <dbReference type="PROSITE" id="PS50198"/>
    </source>
</evidence>
<organism evidence="10 11">
    <name type="scientific">Limnohabitans parvus II-B4</name>
    <dbReference type="NCBI Taxonomy" id="1293052"/>
    <lineage>
        <taxon>Bacteria</taxon>
        <taxon>Pseudomonadati</taxon>
        <taxon>Pseudomonadota</taxon>
        <taxon>Betaproteobacteria</taxon>
        <taxon>Burkholderiales</taxon>
        <taxon>Comamonadaceae</taxon>
        <taxon>Limnohabitans</taxon>
    </lineage>
</organism>
<comment type="catalytic activity">
    <reaction evidence="1">
        <text>[protein]-peptidylproline (omega=180) = [protein]-peptidylproline (omega=0)</text>
        <dbReference type="Rhea" id="RHEA:16237"/>
        <dbReference type="Rhea" id="RHEA-COMP:10747"/>
        <dbReference type="Rhea" id="RHEA-COMP:10748"/>
        <dbReference type="ChEBI" id="CHEBI:83833"/>
        <dbReference type="ChEBI" id="CHEBI:83834"/>
        <dbReference type="EC" id="5.2.1.8"/>
    </reaction>
</comment>
<dbReference type="EMBL" id="NESN01000004">
    <property type="protein sequence ID" value="PUE52751.1"/>
    <property type="molecule type" value="Genomic_DNA"/>
</dbReference>
<dbReference type="Pfam" id="PF00639">
    <property type="entry name" value="Rotamase"/>
    <property type="match status" value="1"/>
</dbReference>
<dbReference type="PANTHER" id="PTHR47245:SF1">
    <property type="entry name" value="FOLDASE PROTEIN PRSA"/>
    <property type="match status" value="1"/>
</dbReference>
<comment type="similarity">
    <text evidence="2">Belongs to the PpiC/parvulin rotamase family.</text>
</comment>
<evidence type="ECO:0000256" key="4">
    <source>
        <dbReference type="ARBA" id="ARBA00022729"/>
    </source>
</evidence>
<dbReference type="Gene3D" id="1.10.8.1040">
    <property type="match status" value="1"/>
</dbReference>
<gene>
    <name evidence="10" type="ORF">B9Z37_11285</name>
</gene>
<reference evidence="10 11" key="1">
    <citation type="submission" date="2017-04" db="EMBL/GenBank/DDBJ databases">
        <title>Unexpected and diverse lifestyles within the genus Limnohabitans.</title>
        <authorList>
            <person name="Kasalicky V."/>
            <person name="Mehrshad M."/>
            <person name="Andrei S.-A."/>
            <person name="Salcher M."/>
            <person name="Kratochvilova H."/>
            <person name="Simek K."/>
            <person name="Ghai R."/>
        </authorList>
    </citation>
    <scope>NUCLEOTIDE SEQUENCE [LARGE SCALE GENOMIC DNA]</scope>
    <source>
        <strain evidence="10 11">II-B4</strain>
    </source>
</reference>
<accession>A0A315E5W7</accession>
<evidence type="ECO:0000256" key="7">
    <source>
        <dbReference type="PROSITE-ProRule" id="PRU00278"/>
    </source>
</evidence>
<dbReference type="Gene3D" id="3.10.50.40">
    <property type="match status" value="1"/>
</dbReference>
<dbReference type="PROSITE" id="PS01096">
    <property type="entry name" value="PPIC_PPIASE_1"/>
    <property type="match status" value="1"/>
</dbReference>
<feature type="chain" id="PRO_5016303366" description="peptidylprolyl isomerase" evidence="8">
    <location>
        <begin position="25"/>
        <end position="266"/>
    </location>
</feature>
<dbReference type="InterPro" id="IPR046357">
    <property type="entry name" value="PPIase_dom_sf"/>
</dbReference>
<feature type="domain" description="PpiC" evidence="9">
    <location>
        <begin position="137"/>
        <end position="227"/>
    </location>
</feature>
<keyword evidence="4 8" id="KW-0732">Signal</keyword>
<evidence type="ECO:0000256" key="5">
    <source>
        <dbReference type="ARBA" id="ARBA00023110"/>
    </source>
</evidence>
<dbReference type="InterPro" id="IPR050245">
    <property type="entry name" value="PrsA_foldase"/>
</dbReference>
<comment type="caution">
    <text evidence="10">The sequence shown here is derived from an EMBL/GenBank/DDBJ whole genome shotgun (WGS) entry which is preliminary data.</text>
</comment>
<evidence type="ECO:0000256" key="6">
    <source>
        <dbReference type="ARBA" id="ARBA00023235"/>
    </source>
</evidence>
<evidence type="ECO:0000313" key="11">
    <source>
        <dbReference type="Proteomes" id="UP000250790"/>
    </source>
</evidence>
<dbReference type="Proteomes" id="UP000250790">
    <property type="component" value="Unassembled WGS sequence"/>
</dbReference>
<dbReference type="GO" id="GO:0003755">
    <property type="term" value="F:peptidyl-prolyl cis-trans isomerase activity"/>
    <property type="evidence" value="ECO:0007669"/>
    <property type="project" value="UniProtKB-KW"/>
</dbReference>
<dbReference type="InterPro" id="IPR023058">
    <property type="entry name" value="PPIase_PpiC_CS"/>
</dbReference>
<keyword evidence="11" id="KW-1185">Reference proteome</keyword>
<evidence type="ECO:0000256" key="8">
    <source>
        <dbReference type="SAM" id="SignalP"/>
    </source>
</evidence>
<dbReference type="PANTHER" id="PTHR47245">
    <property type="entry name" value="PEPTIDYLPROLYL ISOMERASE"/>
    <property type="match status" value="1"/>
</dbReference>
<proteinExistence type="inferred from homology"/>
<feature type="signal peptide" evidence="8">
    <location>
        <begin position="1"/>
        <end position="24"/>
    </location>
</feature>
<dbReference type="InterPro" id="IPR027304">
    <property type="entry name" value="Trigger_fact/SurA_dom_sf"/>
</dbReference>
<dbReference type="EC" id="5.2.1.8" evidence="3"/>
<dbReference type="InterPro" id="IPR000297">
    <property type="entry name" value="PPIase_PpiC"/>
</dbReference>
<evidence type="ECO:0000256" key="3">
    <source>
        <dbReference type="ARBA" id="ARBA00013194"/>
    </source>
</evidence>
<dbReference type="OrthoDB" id="8886058at2"/>
<keyword evidence="6 7" id="KW-0413">Isomerase</keyword>
<dbReference type="PROSITE" id="PS50198">
    <property type="entry name" value="PPIC_PPIASE_2"/>
    <property type="match status" value="1"/>
</dbReference>
<dbReference type="SUPFAM" id="SSF109998">
    <property type="entry name" value="Triger factor/SurA peptide-binding domain-like"/>
    <property type="match status" value="1"/>
</dbReference>
<dbReference type="SUPFAM" id="SSF54534">
    <property type="entry name" value="FKBP-like"/>
    <property type="match status" value="1"/>
</dbReference>
<evidence type="ECO:0000256" key="2">
    <source>
        <dbReference type="ARBA" id="ARBA00007656"/>
    </source>
</evidence>
<evidence type="ECO:0000256" key="1">
    <source>
        <dbReference type="ARBA" id="ARBA00000971"/>
    </source>
</evidence>